<dbReference type="Gene3D" id="3.40.800.20">
    <property type="entry name" value="Histone deacetylase domain"/>
    <property type="match status" value="1"/>
</dbReference>
<dbReference type="GO" id="GO:0004407">
    <property type="term" value="F:histone deacetylase activity"/>
    <property type="evidence" value="ECO:0007669"/>
    <property type="project" value="TreeGrafter"/>
</dbReference>
<dbReference type="PANTHER" id="PTHR10625">
    <property type="entry name" value="HISTONE DEACETYLASE HDAC1-RELATED"/>
    <property type="match status" value="1"/>
</dbReference>
<dbReference type="KEGG" id="ahg:AHOG_08215"/>
<organism evidence="6 7">
    <name type="scientific">Actinoalloteichus hoggarensis</name>
    <dbReference type="NCBI Taxonomy" id="1470176"/>
    <lineage>
        <taxon>Bacteria</taxon>
        <taxon>Bacillati</taxon>
        <taxon>Actinomycetota</taxon>
        <taxon>Actinomycetes</taxon>
        <taxon>Pseudonocardiales</taxon>
        <taxon>Pseudonocardiaceae</taxon>
        <taxon>Actinoalloteichus</taxon>
    </lineage>
</organism>
<dbReference type="InterPro" id="IPR000286">
    <property type="entry name" value="HDACs"/>
</dbReference>
<dbReference type="AlphaFoldDB" id="A0A221W0L8"/>
<dbReference type="UniPathway" id="UPA00040"/>
<protein>
    <recommendedName>
        <fullName evidence="3">Acetoin utilization protein AcuC</fullName>
    </recommendedName>
</protein>
<evidence type="ECO:0000256" key="2">
    <source>
        <dbReference type="ARBA" id="ARBA00005947"/>
    </source>
</evidence>
<keyword evidence="4" id="KW-0006">Acetoin catabolism</keyword>
<gene>
    <name evidence="6" type="primary">acuC</name>
    <name evidence="6" type="ORF">AHOG_08215</name>
</gene>
<dbReference type="InterPro" id="IPR023801">
    <property type="entry name" value="His_deacetylse_dom"/>
</dbReference>
<comment type="similarity">
    <text evidence="2">Belongs to the histone deacetylase family.</text>
</comment>
<dbReference type="PANTHER" id="PTHR10625:SF10">
    <property type="entry name" value="HISTONE DEACETYLASE HDAC1"/>
    <property type="match status" value="1"/>
</dbReference>
<dbReference type="Proteomes" id="UP000204221">
    <property type="component" value="Chromosome"/>
</dbReference>
<reference evidence="6 7" key="1">
    <citation type="submission" date="2017-07" db="EMBL/GenBank/DDBJ databases">
        <title>Complete genome sequence of Actinoalloteichus hoggarensis DSM 45943, type strain of Actinoalloteichus hoggarensis.</title>
        <authorList>
            <person name="Ruckert C."/>
            <person name="Nouioui I."/>
            <person name="Willmese J."/>
            <person name="van Wezel G."/>
            <person name="Klenk H.-P."/>
            <person name="Kalinowski J."/>
            <person name="Zotchev S.B."/>
        </authorList>
    </citation>
    <scope>NUCLEOTIDE SEQUENCE [LARGE SCALE GENOMIC DNA]</scope>
    <source>
        <strain evidence="6 7">DSM 45943</strain>
    </source>
</reference>
<dbReference type="EMBL" id="CP022521">
    <property type="protein sequence ID" value="ASO19288.1"/>
    <property type="molecule type" value="Genomic_DNA"/>
</dbReference>
<dbReference type="PRINTS" id="PR01270">
    <property type="entry name" value="HDASUPER"/>
</dbReference>
<name>A0A221W0L8_9PSEU</name>
<sequence>MWDADLLGYDMGASHPLTPLRLDLTMRLARESGVLDEVSLVRPTPVDETLLAGIHDHAYLAAVRAASEPDAEVRPELIARFGLGTVDNPIFPGMHQASALIAGGSVAGAREIIEGRADRAVHIAGGLHHAMAGRAAGFCVYNDCVAAITWLLEQGLERVAYLDVDVHHGDGVQAAFHDDPRVLTVSVHQHPTTLWPGTGSPDEVGGPGAEGRTVNLALPPGTDDAGWQRAFHAVVPSVLAAFEPQLLVTQCGVDTHREDPLADLALTVDGHRAIYRTLRDLARAHAGGRWLALGGGGYSPYRVVPRSWTHLLAVVLDRDLRPETATPAGWQAHVAELAPDVPVPATMSDDLRGDGDGAGSFPAWDGGVSHPVDRAVSAVRRAVFPLYGLDPHDRRD</sequence>
<dbReference type="PRINTS" id="PR01272">
    <property type="entry name" value="ACUCPROTEIN"/>
</dbReference>
<dbReference type="SUPFAM" id="SSF52768">
    <property type="entry name" value="Arginase/deacetylase"/>
    <property type="match status" value="1"/>
</dbReference>
<dbReference type="GO" id="GO:0040029">
    <property type="term" value="P:epigenetic regulation of gene expression"/>
    <property type="evidence" value="ECO:0007669"/>
    <property type="project" value="TreeGrafter"/>
</dbReference>
<dbReference type="GO" id="GO:0045150">
    <property type="term" value="P:acetoin catabolic process"/>
    <property type="evidence" value="ECO:0007669"/>
    <property type="project" value="UniProtKB-UniPathway"/>
</dbReference>
<evidence type="ECO:0000313" key="6">
    <source>
        <dbReference type="EMBL" id="ASO19288.1"/>
    </source>
</evidence>
<accession>A0A221W0L8</accession>
<dbReference type="InterPro" id="IPR037138">
    <property type="entry name" value="His_deacetylse_dom_sf"/>
</dbReference>
<dbReference type="InterPro" id="IPR003085">
    <property type="entry name" value="AcuC"/>
</dbReference>
<dbReference type="CDD" id="cd09994">
    <property type="entry name" value="HDAC_AcuC_like"/>
    <property type="match status" value="1"/>
</dbReference>
<evidence type="ECO:0000256" key="4">
    <source>
        <dbReference type="ARBA" id="ARBA00022627"/>
    </source>
</evidence>
<evidence type="ECO:0000259" key="5">
    <source>
        <dbReference type="Pfam" id="PF00850"/>
    </source>
</evidence>
<dbReference type="InterPro" id="IPR023696">
    <property type="entry name" value="Ureohydrolase_dom_sf"/>
</dbReference>
<feature type="domain" description="Histone deacetylase" evidence="5">
    <location>
        <begin position="15"/>
        <end position="314"/>
    </location>
</feature>
<dbReference type="Pfam" id="PF00850">
    <property type="entry name" value="Hist_deacetyl"/>
    <property type="match status" value="1"/>
</dbReference>
<evidence type="ECO:0000256" key="1">
    <source>
        <dbReference type="ARBA" id="ARBA00005101"/>
    </source>
</evidence>
<comment type="pathway">
    <text evidence="1">Ketone degradation; acetoin degradation.</text>
</comment>
<evidence type="ECO:0000313" key="7">
    <source>
        <dbReference type="Proteomes" id="UP000204221"/>
    </source>
</evidence>
<proteinExistence type="inferred from homology"/>
<keyword evidence="7" id="KW-1185">Reference proteome</keyword>
<evidence type="ECO:0000256" key="3">
    <source>
        <dbReference type="ARBA" id="ARBA00020218"/>
    </source>
</evidence>